<name>A0AAW6RLY3_9BURK</name>
<keyword evidence="3" id="KW-1185">Reference proteome</keyword>
<dbReference type="RefSeq" id="WP_279523929.1">
    <property type="nucleotide sequence ID" value="NZ_JARVII010000005.1"/>
</dbReference>
<feature type="region of interest" description="Disordered" evidence="1">
    <location>
        <begin position="1"/>
        <end position="22"/>
    </location>
</feature>
<accession>A0AAW6RLY3</accession>
<sequence>MNPNPDASMNAQAPEPPGFPAPGVEGFQADFSLWPVLLARLPGRQPGQPGLERARQWLDTLEAALQRQQPFAVVCDMNAYISHKGESPEEKKAAALWMKSHLAAFHQYCRGNVYVIGDDAARAALLASGRQQAGASPVRIAAAATLPEAVALARQMLA</sequence>
<evidence type="ECO:0000313" key="2">
    <source>
        <dbReference type="EMBL" id="MDG9698937.1"/>
    </source>
</evidence>
<dbReference type="Proteomes" id="UP001237156">
    <property type="component" value="Unassembled WGS sequence"/>
</dbReference>
<gene>
    <name evidence="2" type="ORF">QB898_04245</name>
</gene>
<reference evidence="2 3" key="1">
    <citation type="submission" date="2023-04" db="EMBL/GenBank/DDBJ databases">
        <title>Ottowia paracancer sp. nov., isolated from human stomach.</title>
        <authorList>
            <person name="Song Y."/>
        </authorList>
    </citation>
    <scope>NUCLEOTIDE SEQUENCE [LARGE SCALE GENOMIC DNA]</scope>
    <source>
        <strain evidence="2 3">10c7w1</strain>
    </source>
</reference>
<evidence type="ECO:0000256" key="1">
    <source>
        <dbReference type="SAM" id="MobiDB-lite"/>
    </source>
</evidence>
<organism evidence="2 3">
    <name type="scientific">Ottowia cancrivicina</name>
    <dbReference type="NCBI Taxonomy" id="3040346"/>
    <lineage>
        <taxon>Bacteria</taxon>
        <taxon>Pseudomonadati</taxon>
        <taxon>Pseudomonadota</taxon>
        <taxon>Betaproteobacteria</taxon>
        <taxon>Burkholderiales</taxon>
        <taxon>Comamonadaceae</taxon>
        <taxon>Ottowia</taxon>
    </lineage>
</organism>
<evidence type="ECO:0000313" key="3">
    <source>
        <dbReference type="Proteomes" id="UP001237156"/>
    </source>
</evidence>
<dbReference type="EMBL" id="JARVII010000005">
    <property type="protein sequence ID" value="MDG9698937.1"/>
    <property type="molecule type" value="Genomic_DNA"/>
</dbReference>
<dbReference type="AlphaFoldDB" id="A0AAW6RLY3"/>
<proteinExistence type="predicted"/>
<feature type="compositionally biased region" description="Polar residues" evidence="1">
    <location>
        <begin position="1"/>
        <end position="11"/>
    </location>
</feature>
<comment type="caution">
    <text evidence="2">The sequence shown here is derived from an EMBL/GenBank/DDBJ whole genome shotgun (WGS) entry which is preliminary data.</text>
</comment>
<protein>
    <submittedName>
        <fullName evidence="2">Uncharacterized protein</fullName>
    </submittedName>
</protein>